<keyword evidence="2" id="KW-1185">Reference proteome</keyword>
<dbReference type="AlphaFoldDB" id="A0A560MDC5"/>
<accession>A0A560MDC5</accession>
<evidence type="ECO:0000313" key="1">
    <source>
        <dbReference type="EMBL" id="TWC05599.1"/>
    </source>
</evidence>
<comment type="caution">
    <text evidence="1">The sequence shown here is derived from an EMBL/GenBank/DDBJ whole genome shotgun (WGS) entry which is preliminary data.</text>
</comment>
<proteinExistence type="predicted"/>
<evidence type="ECO:0000313" key="2">
    <source>
        <dbReference type="Proteomes" id="UP000321304"/>
    </source>
</evidence>
<gene>
    <name evidence="1" type="ORF">FBZ93_103619</name>
</gene>
<dbReference type="EMBL" id="VITY01000003">
    <property type="protein sequence ID" value="TWC05599.1"/>
    <property type="molecule type" value="Genomic_DNA"/>
</dbReference>
<sequence length="29" mass="3111">MIEAVTAVMGLVSAAIFLAHAVEGYRYRA</sequence>
<protein>
    <submittedName>
        <fullName evidence="1">Uncharacterized protein</fullName>
    </submittedName>
</protein>
<dbReference type="Proteomes" id="UP000321304">
    <property type="component" value="Unassembled WGS sequence"/>
</dbReference>
<name>A0A560MDC5_9BRAD</name>
<reference evidence="1 2" key="1">
    <citation type="submission" date="2019-06" db="EMBL/GenBank/DDBJ databases">
        <title>Genomic Encyclopedia of Type Strains, Phase IV (KMG-V): Genome sequencing to study the core and pangenomes of soil and plant-associated prokaryotes.</title>
        <authorList>
            <person name="Whitman W."/>
        </authorList>
    </citation>
    <scope>NUCLEOTIDE SEQUENCE [LARGE SCALE GENOMIC DNA]</scope>
    <source>
        <strain evidence="1 2">BR 10355</strain>
    </source>
</reference>
<organism evidence="1 2">
    <name type="scientific">Bradyrhizobium macuxiense</name>
    <dbReference type="NCBI Taxonomy" id="1755647"/>
    <lineage>
        <taxon>Bacteria</taxon>
        <taxon>Pseudomonadati</taxon>
        <taxon>Pseudomonadota</taxon>
        <taxon>Alphaproteobacteria</taxon>
        <taxon>Hyphomicrobiales</taxon>
        <taxon>Nitrobacteraceae</taxon>
        <taxon>Bradyrhizobium</taxon>
    </lineage>
</organism>